<keyword evidence="11" id="KW-1185">Reference proteome</keyword>
<evidence type="ECO:0000313" key="10">
    <source>
        <dbReference type="EMBL" id="GGK56131.1"/>
    </source>
</evidence>
<evidence type="ECO:0000256" key="1">
    <source>
        <dbReference type="ARBA" id="ARBA00004141"/>
    </source>
</evidence>
<evidence type="ECO:0000256" key="6">
    <source>
        <dbReference type="ARBA" id="ARBA00023136"/>
    </source>
</evidence>
<dbReference type="EMBL" id="BMLB01000001">
    <property type="protein sequence ID" value="GGK56131.1"/>
    <property type="molecule type" value="Genomic_DNA"/>
</dbReference>
<comment type="subcellular location">
    <subcellularLocation>
        <location evidence="1">Membrane</location>
        <topology evidence="1">Multi-pass membrane protein</topology>
    </subcellularLocation>
</comment>
<gene>
    <name evidence="10" type="ORF">GCM10011509_00650</name>
</gene>
<keyword evidence="5 8" id="KW-1133">Transmembrane helix</keyword>
<evidence type="ECO:0000256" key="5">
    <source>
        <dbReference type="ARBA" id="ARBA00022989"/>
    </source>
</evidence>
<evidence type="ECO:0000259" key="9">
    <source>
        <dbReference type="Pfam" id="PF18916"/>
    </source>
</evidence>
<protein>
    <recommendedName>
        <fullName evidence="9">Lycopene cyclase domain-containing protein</fullName>
    </recommendedName>
</protein>
<keyword evidence="6 8" id="KW-0472">Membrane</keyword>
<evidence type="ECO:0000256" key="8">
    <source>
        <dbReference type="SAM" id="Phobius"/>
    </source>
</evidence>
<name>A0ABQ2F3I9_9MICO</name>
<evidence type="ECO:0000256" key="4">
    <source>
        <dbReference type="ARBA" id="ARBA00022746"/>
    </source>
</evidence>
<dbReference type="RefSeq" id="WP_022921155.1">
    <property type="nucleotide sequence ID" value="NZ_BMLB01000001.1"/>
</dbReference>
<dbReference type="InterPro" id="IPR017825">
    <property type="entry name" value="Lycopene_cyclase_dom"/>
</dbReference>
<dbReference type="NCBIfam" id="TIGR03462">
    <property type="entry name" value="CarR_dom_SF"/>
    <property type="match status" value="1"/>
</dbReference>
<keyword evidence="7" id="KW-0413">Isomerase</keyword>
<dbReference type="Pfam" id="PF18916">
    <property type="entry name" value="Lycopene_cyc"/>
    <property type="match status" value="1"/>
</dbReference>
<evidence type="ECO:0000313" key="11">
    <source>
        <dbReference type="Proteomes" id="UP000662111"/>
    </source>
</evidence>
<evidence type="ECO:0000256" key="2">
    <source>
        <dbReference type="ARBA" id="ARBA00004829"/>
    </source>
</evidence>
<evidence type="ECO:0000256" key="3">
    <source>
        <dbReference type="ARBA" id="ARBA00022692"/>
    </source>
</evidence>
<feature type="domain" description="Lycopene cyclase" evidence="9">
    <location>
        <begin position="6"/>
        <end position="95"/>
    </location>
</feature>
<comment type="caution">
    <text evidence="10">The sequence shown here is derived from an EMBL/GenBank/DDBJ whole genome shotgun (WGS) entry which is preliminary data.</text>
</comment>
<feature type="transmembrane region" description="Helical" evidence="8">
    <location>
        <begin position="31"/>
        <end position="59"/>
    </location>
</feature>
<reference evidence="11" key="1">
    <citation type="journal article" date="2019" name="Int. J. Syst. Evol. Microbiol.">
        <title>The Global Catalogue of Microorganisms (GCM) 10K type strain sequencing project: providing services to taxonomists for standard genome sequencing and annotation.</title>
        <authorList>
            <consortium name="The Broad Institute Genomics Platform"/>
            <consortium name="The Broad Institute Genome Sequencing Center for Infectious Disease"/>
            <person name="Wu L."/>
            <person name="Ma J."/>
        </authorList>
    </citation>
    <scope>NUCLEOTIDE SEQUENCE [LARGE SCALE GENOMIC DNA]</scope>
    <source>
        <strain evidence="11">CGMCC 1.5362</strain>
    </source>
</reference>
<feature type="transmembrane region" description="Helical" evidence="8">
    <location>
        <begin position="6"/>
        <end position="24"/>
    </location>
</feature>
<organism evidence="10 11">
    <name type="scientific">Ornithinimicrobium pekingense</name>
    <dbReference type="NCBI Taxonomy" id="384677"/>
    <lineage>
        <taxon>Bacteria</taxon>
        <taxon>Bacillati</taxon>
        <taxon>Actinomycetota</taxon>
        <taxon>Actinomycetes</taxon>
        <taxon>Micrococcales</taxon>
        <taxon>Ornithinimicrobiaceae</taxon>
        <taxon>Ornithinimicrobium</taxon>
    </lineage>
</organism>
<keyword evidence="3 8" id="KW-0812">Transmembrane</keyword>
<evidence type="ECO:0000256" key="7">
    <source>
        <dbReference type="ARBA" id="ARBA00023235"/>
    </source>
</evidence>
<proteinExistence type="predicted"/>
<accession>A0ABQ2F3I9</accession>
<sequence>MTYAGLALVFVGLSAAVAAGVAVVRRLPARWWLTTAVTVAVLLVLTVVFDSLMIISDLFRFDESSLLGVRLWHAPVEDLAWPLAAGLLLPALRELLDPRETSE</sequence>
<keyword evidence="4" id="KW-0125">Carotenoid biosynthesis</keyword>
<comment type="pathway">
    <text evidence="2">Carotenoid biosynthesis.</text>
</comment>
<dbReference type="Proteomes" id="UP000662111">
    <property type="component" value="Unassembled WGS sequence"/>
</dbReference>